<keyword evidence="2" id="KW-1185">Reference proteome</keyword>
<organism evidence="1 2">
    <name type="scientific">Cupriavidus basilensis</name>
    <dbReference type="NCBI Taxonomy" id="68895"/>
    <lineage>
        <taxon>Bacteria</taxon>
        <taxon>Pseudomonadati</taxon>
        <taxon>Pseudomonadota</taxon>
        <taxon>Betaproteobacteria</taxon>
        <taxon>Burkholderiales</taxon>
        <taxon>Burkholderiaceae</taxon>
        <taxon>Cupriavidus</taxon>
    </lineage>
</organism>
<evidence type="ECO:0000313" key="2">
    <source>
        <dbReference type="Proteomes" id="UP001216674"/>
    </source>
</evidence>
<reference evidence="1 2" key="1">
    <citation type="submission" date="2023-03" db="EMBL/GenBank/DDBJ databases">
        <title>Draft assemblies of triclosan tolerant bacteria isolated from returned activated sludge.</title>
        <authorList>
            <person name="Van Hamelsveld S."/>
        </authorList>
    </citation>
    <scope>NUCLEOTIDE SEQUENCE [LARGE SCALE GENOMIC DNA]</scope>
    <source>
        <strain evidence="1 2">GW210010_S58</strain>
    </source>
</reference>
<keyword evidence="1" id="KW-0436">Ligase</keyword>
<evidence type="ECO:0000313" key="1">
    <source>
        <dbReference type="EMBL" id="MDF3835758.1"/>
    </source>
</evidence>
<accession>A0ABT6AT40</accession>
<proteinExistence type="predicted"/>
<name>A0ABT6AT40_9BURK</name>
<gene>
    <name evidence="1" type="ORF">P3W85_22815</name>
</gene>
<dbReference type="Proteomes" id="UP001216674">
    <property type="component" value="Unassembled WGS sequence"/>
</dbReference>
<protein>
    <submittedName>
        <fullName evidence="1">RimK family alpha-L-glutamate ligase</fullName>
    </submittedName>
</protein>
<comment type="caution">
    <text evidence="1">The sequence shown here is derived from an EMBL/GenBank/DDBJ whole genome shotgun (WGS) entry which is preliminary data.</text>
</comment>
<dbReference type="RefSeq" id="WP_276266453.1">
    <property type="nucleotide sequence ID" value="NZ_JARJLM010000384.1"/>
</dbReference>
<dbReference type="GO" id="GO:0016874">
    <property type="term" value="F:ligase activity"/>
    <property type="evidence" value="ECO:0007669"/>
    <property type="project" value="UniProtKB-KW"/>
</dbReference>
<dbReference type="EMBL" id="JARJLM010000384">
    <property type="protein sequence ID" value="MDF3835758.1"/>
    <property type="molecule type" value="Genomic_DNA"/>
</dbReference>
<dbReference type="SUPFAM" id="SSF56059">
    <property type="entry name" value="Glutathione synthetase ATP-binding domain-like"/>
    <property type="match status" value="1"/>
</dbReference>
<sequence length="426" mass="46797">MNAIHDPAAMTPAPDTLIGLRHLLRAAHQNEDLRPLGAELIQHLESHPDDANALMDLSLVLQLIGDHALAMTMQAEALRARQLYHLPTLRDGAVRLRVLAIMVSGDLMANTPLECLLGNSDVALDALYVTPENPLPQAVPEHDVLFIAVGESDRTQPVLEQLRALAAIWPRPVLNLPDRLQQLSRDRAASVLAPAPGICMPPTLRVEREVLAGVASQQATIASVLGDGRFPIIVRPLGSHAGKGLEKIDDAAELASYLAQSDEQAFYVSCFIDYRNADGLFRKYRLVLIEGRAYVCHVGISEHWMIHYLNAGMAESAAKRDEEAAIMRDFDHTFALRHKDALALIQQRLDLDYVGLDCAETPDGALLVFEADTAMVVHDIDPVDLFPYKQPQMQRIFAAFRTMLINASQRVHADLPHAPDAAAIHG</sequence>